<dbReference type="Pfam" id="PF05768">
    <property type="entry name" value="Glrx-like"/>
    <property type="match status" value="1"/>
</dbReference>
<dbReference type="Proteomes" id="UP001250214">
    <property type="component" value="Unassembled WGS sequence"/>
</dbReference>
<dbReference type="Gene3D" id="3.40.30.10">
    <property type="entry name" value="Glutaredoxin"/>
    <property type="match status" value="1"/>
</dbReference>
<gene>
    <name evidence="1" type="ORF">RIF23_16525</name>
</gene>
<comment type="caution">
    <text evidence="1">The sequence shown here is derived from an EMBL/GenBank/DDBJ whole genome shotgun (WGS) entry which is preliminary data.</text>
</comment>
<sequence>MRIPEFVERDQEHRIILVGKADCHLCAEARDVVTRVATQLNLAWTERDLADCSQEERDEYWDKIPVTFVDGAVHDFWRVDERRLRAALGVDTT</sequence>
<name>A0ABU2HAJ7_9ACTN</name>
<dbReference type="SUPFAM" id="SSF52833">
    <property type="entry name" value="Thioredoxin-like"/>
    <property type="match status" value="1"/>
</dbReference>
<protein>
    <submittedName>
        <fullName evidence="1">Glutaredoxin family protein</fullName>
    </submittedName>
</protein>
<dbReference type="InterPro" id="IPR036249">
    <property type="entry name" value="Thioredoxin-like_sf"/>
</dbReference>
<keyword evidence="2" id="KW-1185">Reference proteome</keyword>
<dbReference type="EMBL" id="JAVLVT010000008">
    <property type="protein sequence ID" value="MDS1271899.1"/>
    <property type="molecule type" value="Genomic_DNA"/>
</dbReference>
<reference evidence="2" key="1">
    <citation type="submission" date="2023-07" db="EMBL/GenBank/DDBJ databases">
        <title>Novel species in the genus Lipingzhangella isolated from Sambhar Salt Lake.</title>
        <authorList>
            <person name="Jiya N."/>
            <person name="Kajale S."/>
            <person name="Sharma A."/>
        </authorList>
    </citation>
    <scope>NUCLEOTIDE SEQUENCE [LARGE SCALE GENOMIC DNA]</scope>
    <source>
        <strain evidence="2">LS1_29</strain>
    </source>
</reference>
<accession>A0ABU2HAJ7</accession>
<organism evidence="1 2">
    <name type="scientific">Lipingzhangella rawalii</name>
    <dbReference type="NCBI Taxonomy" id="2055835"/>
    <lineage>
        <taxon>Bacteria</taxon>
        <taxon>Bacillati</taxon>
        <taxon>Actinomycetota</taxon>
        <taxon>Actinomycetes</taxon>
        <taxon>Streptosporangiales</taxon>
        <taxon>Nocardiopsidaceae</taxon>
        <taxon>Lipingzhangella</taxon>
    </lineage>
</organism>
<evidence type="ECO:0000313" key="1">
    <source>
        <dbReference type="EMBL" id="MDS1271899.1"/>
    </source>
</evidence>
<proteinExistence type="predicted"/>
<dbReference type="RefSeq" id="WP_310913454.1">
    <property type="nucleotide sequence ID" value="NZ_JAVLVT010000008.1"/>
</dbReference>
<dbReference type="InterPro" id="IPR008554">
    <property type="entry name" value="Glutaredoxin-like"/>
</dbReference>
<evidence type="ECO:0000313" key="2">
    <source>
        <dbReference type="Proteomes" id="UP001250214"/>
    </source>
</evidence>